<protein>
    <submittedName>
        <fullName evidence="1">Uncharacterized protein</fullName>
    </submittedName>
</protein>
<evidence type="ECO:0000313" key="2">
    <source>
        <dbReference type="Proteomes" id="UP000238042"/>
    </source>
</evidence>
<proteinExistence type="predicted"/>
<reference evidence="1 2" key="1">
    <citation type="submission" date="2018-02" db="EMBL/GenBank/DDBJ databases">
        <title>Genome sequences of Apibacter spp., gut symbionts of Asian honey bees.</title>
        <authorList>
            <person name="Kwong W.K."/>
            <person name="Steele M.I."/>
            <person name="Moran N.A."/>
        </authorList>
    </citation>
    <scope>NUCLEOTIDE SEQUENCE [LARGE SCALE GENOMIC DNA]</scope>
    <source>
        <strain evidence="2">wkB301</strain>
    </source>
</reference>
<sequence>MEKRTEGAWLINHTKKLSEIRNSQDFEDIELAGKCGIFLSNLAASDKQSELNSDKVSAIAKVSDIKKTEIETIKNTLEEAKLIDCGNNGSISVLGITTSSVLNHTTDIFNNNNPSNFQCAAVELADNISDLPKEEKILNEYISDIYKLNESETNDLFSQAEEIGFIDYEILDNDSKFYFNGNLFRRDGINKTNAILSSLKNEEINKITELDQTLTAKGCISLETANSILGENLLSKLHSIGMYDFNEVSNSHEIKTFITKPSAFSKYGDPFEEDALDLAKAFVSSLYYGMNFSTRGRGKITMLKSLLQKLVNGYDVGPATAIGEDYKLLELKRVIQLISTPNSSMYYMRLLKKDVGTLAMQVLEFGDTSEQTVMTNIHSGSVTNYVGPEQKRIFNRKKQNVQSKKSVAELLRTFRS</sequence>
<dbReference type="AlphaFoldDB" id="A0A2S8ACV1"/>
<dbReference type="OrthoDB" id="2080138at2"/>
<name>A0A2S8ACV1_9FLAO</name>
<evidence type="ECO:0000313" key="1">
    <source>
        <dbReference type="EMBL" id="PQL92687.1"/>
    </source>
</evidence>
<dbReference type="EMBL" id="PSZM01000037">
    <property type="protein sequence ID" value="PQL92687.1"/>
    <property type="molecule type" value="Genomic_DNA"/>
</dbReference>
<dbReference type="Proteomes" id="UP000238042">
    <property type="component" value="Unassembled WGS sequence"/>
</dbReference>
<dbReference type="RefSeq" id="WP_105246890.1">
    <property type="nucleotide sequence ID" value="NZ_PSZM01000037.1"/>
</dbReference>
<accession>A0A2S8ACV1</accession>
<comment type="caution">
    <text evidence="1">The sequence shown here is derived from an EMBL/GenBank/DDBJ whole genome shotgun (WGS) entry which is preliminary data.</text>
</comment>
<gene>
    <name evidence="1" type="ORF">C4S77_06620</name>
</gene>
<organism evidence="1 2">
    <name type="scientific">Apibacter adventoris</name>
    <dbReference type="NCBI Taxonomy" id="1679466"/>
    <lineage>
        <taxon>Bacteria</taxon>
        <taxon>Pseudomonadati</taxon>
        <taxon>Bacteroidota</taxon>
        <taxon>Flavobacteriia</taxon>
        <taxon>Flavobacteriales</taxon>
        <taxon>Weeksellaceae</taxon>
        <taxon>Apibacter</taxon>
    </lineage>
</organism>
<keyword evidence="2" id="KW-1185">Reference proteome</keyword>